<gene>
    <name evidence="1" type="ORF">GCM10009740_31690</name>
</gene>
<organism evidence="1 2">
    <name type="scientific">Terrabacter terrae</name>
    <dbReference type="NCBI Taxonomy" id="318434"/>
    <lineage>
        <taxon>Bacteria</taxon>
        <taxon>Bacillati</taxon>
        <taxon>Actinomycetota</taxon>
        <taxon>Actinomycetes</taxon>
        <taxon>Micrococcales</taxon>
        <taxon>Intrasporangiaceae</taxon>
        <taxon>Terrabacter</taxon>
    </lineage>
</organism>
<protein>
    <submittedName>
        <fullName evidence="1">Uncharacterized protein</fullName>
    </submittedName>
</protein>
<sequence>MTTQQHSSNTVATLNEHVGRHRPTVPTWQPTPDYGPAPDVAAGVGVTLGVDPHLTLVDLTGGMVRIPLNPETVEHIVLEAKAFTSAREARYAEQAREIEASNARQDRFFRDNERIEATA</sequence>
<name>A0ABP5FZT0_9MICO</name>
<dbReference type="EMBL" id="BAAANB010000021">
    <property type="protein sequence ID" value="GAA2037521.1"/>
    <property type="molecule type" value="Genomic_DNA"/>
</dbReference>
<keyword evidence="2" id="KW-1185">Reference proteome</keyword>
<comment type="caution">
    <text evidence="1">The sequence shown here is derived from an EMBL/GenBank/DDBJ whole genome shotgun (WGS) entry which is preliminary data.</text>
</comment>
<proteinExistence type="predicted"/>
<evidence type="ECO:0000313" key="1">
    <source>
        <dbReference type="EMBL" id="GAA2037521.1"/>
    </source>
</evidence>
<evidence type="ECO:0000313" key="2">
    <source>
        <dbReference type="Proteomes" id="UP001501285"/>
    </source>
</evidence>
<accession>A0ABP5FZT0</accession>
<dbReference type="Proteomes" id="UP001501285">
    <property type="component" value="Unassembled WGS sequence"/>
</dbReference>
<dbReference type="RefSeq" id="WP_343993076.1">
    <property type="nucleotide sequence ID" value="NZ_BAAANB010000021.1"/>
</dbReference>
<reference evidence="2" key="1">
    <citation type="journal article" date="2019" name="Int. J. Syst. Evol. Microbiol.">
        <title>The Global Catalogue of Microorganisms (GCM) 10K type strain sequencing project: providing services to taxonomists for standard genome sequencing and annotation.</title>
        <authorList>
            <consortium name="The Broad Institute Genomics Platform"/>
            <consortium name="The Broad Institute Genome Sequencing Center for Infectious Disease"/>
            <person name="Wu L."/>
            <person name="Ma J."/>
        </authorList>
    </citation>
    <scope>NUCLEOTIDE SEQUENCE [LARGE SCALE GENOMIC DNA]</scope>
    <source>
        <strain evidence="2">JCM 14283</strain>
    </source>
</reference>